<feature type="non-terminal residue" evidence="2">
    <location>
        <position position="1"/>
    </location>
</feature>
<dbReference type="SUPFAM" id="SSF52047">
    <property type="entry name" value="RNI-like"/>
    <property type="match status" value="1"/>
</dbReference>
<protein>
    <submittedName>
        <fullName evidence="2">Putative disease resistance RPP13-like protein 1</fullName>
    </submittedName>
</protein>
<dbReference type="AlphaFoldDB" id="A0A1D1XM85"/>
<feature type="domain" description="R13L1/DRL21-like LRR repeat region" evidence="1">
    <location>
        <begin position="2"/>
        <end position="56"/>
    </location>
</feature>
<proteinExistence type="predicted"/>
<dbReference type="Pfam" id="PF25019">
    <property type="entry name" value="LRR_R13L1-DRL21"/>
    <property type="match status" value="2"/>
</dbReference>
<dbReference type="Gene3D" id="3.80.10.10">
    <property type="entry name" value="Ribonuclease Inhibitor"/>
    <property type="match status" value="2"/>
</dbReference>
<dbReference type="PANTHER" id="PTHR47186">
    <property type="entry name" value="LEUCINE-RICH REPEAT-CONTAINING PROTEIN 57"/>
    <property type="match status" value="1"/>
</dbReference>
<feature type="non-terminal residue" evidence="2">
    <location>
        <position position="320"/>
    </location>
</feature>
<feature type="domain" description="R13L1/DRL21-like LRR repeat region" evidence="1">
    <location>
        <begin position="162"/>
        <end position="272"/>
    </location>
</feature>
<sequence>TLRGLHITGFLGHSLPSWLGVPSFSKLSSVELTCCSNWTSLPCLGQLPQLKRLSIYRAIAVECIGRDFFLGGFPRLETLKLKSMDNLKSCCGVKKGECPCLRELVICDCPILKSFSLINHPSLQRLWIDQCSFLQEWCRQHKRQLLHIPTLDVQGMNNSHIMLKNVLVVQEAAETSLRAMVHLQTLELEWDGDDSLLSRAAAEPEDVLQSLRPHTNLKKLVIRGYVGSRFATWLGDASFSNLFHVTLLQCSQCVLLPSLGQLPQLQELHISGANSLKHVGSEFFFGDSSLSDRLQCAFPSLRNLEFQDWLIWEWVGAEDG</sequence>
<accession>A0A1D1XM85</accession>
<dbReference type="EMBL" id="GDJX01024435">
    <property type="protein sequence ID" value="JAT43501.1"/>
    <property type="molecule type" value="Transcribed_RNA"/>
</dbReference>
<evidence type="ECO:0000313" key="2">
    <source>
        <dbReference type="EMBL" id="JAT43501.1"/>
    </source>
</evidence>
<evidence type="ECO:0000259" key="1">
    <source>
        <dbReference type="Pfam" id="PF25019"/>
    </source>
</evidence>
<name>A0A1D1XM85_9ARAE</name>
<dbReference type="PANTHER" id="PTHR47186:SF3">
    <property type="entry name" value="OS09G0267800 PROTEIN"/>
    <property type="match status" value="1"/>
</dbReference>
<organism evidence="2">
    <name type="scientific">Anthurium amnicola</name>
    <dbReference type="NCBI Taxonomy" id="1678845"/>
    <lineage>
        <taxon>Eukaryota</taxon>
        <taxon>Viridiplantae</taxon>
        <taxon>Streptophyta</taxon>
        <taxon>Embryophyta</taxon>
        <taxon>Tracheophyta</taxon>
        <taxon>Spermatophyta</taxon>
        <taxon>Magnoliopsida</taxon>
        <taxon>Liliopsida</taxon>
        <taxon>Araceae</taxon>
        <taxon>Pothoideae</taxon>
        <taxon>Potheae</taxon>
        <taxon>Anthurium</taxon>
    </lineage>
</organism>
<gene>
    <name evidence="2" type="primary">RPPL1_78</name>
    <name evidence="2" type="ORF">g.101857</name>
</gene>
<dbReference type="InterPro" id="IPR032675">
    <property type="entry name" value="LRR_dom_sf"/>
</dbReference>
<reference evidence="2" key="1">
    <citation type="submission" date="2015-07" db="EMBL/GenBank/DDBJ databases">
        <title>Transcriptome Assembly of Anthurium amnicola.</title>
        <authorList>
            <person name="Suzuki J."/>
        </authorList>
    </citation>
    <scope>NUCLEOTIDE SEQUENCE</scope>
</reference>
<dbReference type="InterPro" id="IPR056789">
    <property type="entry name" value="LRR_R13L1-DRL21"/>
</dbReference>